<dbReference type="Proteomes" id="UP000001192">
    <property type="component" value="Chromosome 2"/>
</dbReference>
<dbReference type="eggNOG" id="ENOG50302XN">
    <property type="taxonomic scope" value="Bacteria"/>
</dbReference>
<dbReference type="EMBL" id="CP001044">
    <property type="protein sequence ID" value="ACC73706.1"/>
    <property type="molecule type" value="Genomic_DNA"/>
</dbReference>
<organism evidence="1 2">
    <name type="scientific">Paraburkholderia phymatum (strain DSM 17167 / CIP 108236 / LMG 21445 / STM815)</name>
    <name type="common">Burkholderia phymatum</name>
    <dbReference type="NCBI Taxonomy" id="391038"/>
    <lineage>
        <taxon>Bacteria</taxon>
        <taxon>Pseudomonadati</taxon>
        <taxon>Pseudomonadota</taxon>
        <taxon>Betaproteobacteria</taxon>
        <taxon>Burkholderiales</taxon>
        <taxon>Burkholderiaceae</taxon>
        <taxon>Paraburkholderia</taxon>
    </lineage>
</organism>
<protein>
    <submittedName>
        <fullName evidence="1">Uncharacterized protein</fullName>
    </submittedName>
</protein>
<evidence type="ECO:0000313" key="2">
    <source>
        <dbReference type="Proteomes" id="UP000001192"/>
    </source>
</evidence>
<evidence type="ECO:0000313" key="1">
    <source>
        <dbReference type="EMBL" id="ACC73706.1"/>
    </source>
</evidence>
<dbReference type="KEGG" id="bph:Bphy_4596"/>
<reference evidence="2" key="1">
    <citation type="journal article" date="2014" name="Stand. Genomic Sci.">
        <title>Complete genome sequence of Burkholderia phymatum STM815(T), a broad host range and efficient nitrogen-fixing symbiont of Mimosa species.</title>
        <authorList>
            <person name="Moulin L."/>
            <person name="Klonowska A."/>
            <person name="Caroline B."/>
            <person name="Booth K."/>
            <person name="Vriezen J.A."/>
            <person name="Melkonian R."/>
            <person name="James E.K."/>
            <person name="Young J.P."/>
            <person name="Bena G."/>
            <person name="Hauser L."/>
            <person name="Land M."/>
            <person name="Kyrpides N."/>
            <person name="Bruce D."/>
            <person name="Chain P."/>
            <person name="Copeland A."/>
            <person name="Pitluck S."/>
            <person name="Woyke T."/>
            <person name="Lizotte-Waniewski M."/>
            <person name="Bristow J."/>
            <person name="Riley M."/>
        </authorList>
    </citation>
    <scope>NUCLEOTIDE SEQUENCE [LARGE SCALE GENOMIC DNA]</scope>
    <source>
        <strain evidence="2">DSM 17167 / CIP 108236 / LMG 21445 / STM815</strain>
    </source>
</reference>
<gene>
    <name evidence="1" type="ordered locus">Bphy_4596</name>
</gene>
<proteinExistence type="predicted"/>
<accession>B2JR15</accession>
<dbReference type="HOGENOM" id="CLU_2970647_0_0_4"/>
<dbReference type="AlphaFoldDB" id="B2JR15"/>
<keyword evidence="2" id="KW-1185">Reference proteome</keyword>
<sequence>MEIMMNDPYTTYPHDSLHVDAVDDSETYTPSYQLLLHEPTVLLAGNPSDRTDVATAAILGYN</sequence>
<name>B2JR15_PARP8</name>